<dbReference type="SMART" id="SM00490">
    <property type="entry name" value="HELICc"/>
    <property type="match status" value="1"/>
</dbReference>
<dbReference type="GO" id="GO:0006281">
    <property type="term" value="P:DNA repair"/>
    <property type="evidence" value="ECO:0007669"/>
    <property type="project" value="TreeGrafter"/>
</dbReference>
<evidence type="ECO:0000256" key="2">
    <source>
        <dbReference type="ARBA" id="ARBA00022801"/>
    </source>
</evidence>
<evidence type="ECO:0000259" key="5">
    <source>
        <dbReference type="PROSITE" id="PS51192"/>
    </source>
</evidence>
<gene>
    <name evidence="7" type="ORF">BAA01_12415</name>
</gene>
<organism evidence="7 8">
    <name type="scientific">Bacillus thermozeamaize</name>
    <dbReference type="NCBI Taxonomy" id="230954"/>
    <lineage>
        <taxon>Bacteria</taxon>
        <taxon>Bacillati</taxon>
        <taxon>Bacillota</taxon>
        <taxon>Bacilli</taxon>
        <taxon>Bacillales</taxon>
        <taxon>Bacillaceae</taxon>
        <taxon>Bacillus</taxon>
    </lineage>
</organism>
<dbReference type="GO" id="GO:0031297">
    <property type="term" value="P:replication fork processing"/>
    <property type="evidence" value="ECO:0007669"/>
    <property type="project" value="TreeGrafter"/>
</dbReference>
<evidence type="ECO:0000256" key="1">
    <source>
        <dbReference type="ARBA" id="ARBA00022741"/>
    </source>
</evidence>
<keyword evidence="4" id="KW-0067">ATP-binding</keyword>
<dbReference type="SUPFAM" id="SSF52540">
    <property type="entry name" value="P-loop containing nucleoside triphosphate hydrolases"/>
    <property type="match status" value="2"/>
</dbReference>
<evidence type="ECO:0000313" key="7">
    <source>
        <dbReference type="EMBL" id="OUM87337.1"/>
    </source>
</evidence>
<evidence type="ECO:0000256" key="3">
    <source>
        <dbReference type="ARBA" id="ARBA00022806"/>
    </source>
</evidence>
<keyword evidence="1" id="KW-0547">Nucleotide-binding</keyword>
<feature type="domain" description="Helicase ATP-binding" evidence="5">
    <location>
        <begin position="259"/>
        <end position="420"/>
    </location>
</feature>
<dbReference type="GO" id="GO:0004386">
    <property type="term" value="F:helicase activity"/>
    <property type="evidence" value="ECO:0007669"/>
    <property type="project" value="UniProtKB-KW"/>
</dbReference>
<dbReference type="CDD" id="cd18793">
    <property type="entry name" value="SF2_C_SNF"/>
    <property type="match status" value="1"/>
</dbReference>
<dbReference type="GO" id="GO:0005524">
    <property type="term" value="F:ATP binding"/>
    <property type="evidence" value="ECO:0007669"/>
    <property type="project" value="UniProtKB-KW"/>
</dbReference>
<dbReference type="GO" id="GO:0016787">
    <property type="term" value="F:hydrolase activity"/>
    <property type="evidence" value="ECO:0007669"/>
    <property type="project" value="UniProtKB-KW"/>
</dbReference>
<dbReference type="AlphaFoldDB" id="A0A1Y3PMH9"/>
<dbReference type="PROSITE" id="PS51194">
    <property type="entry name" value="HELICASE_CTER"/>
    <property type="match status" value="1"/>
</dbReference>
<dbReference type="PANTHER" id="PTHR45766:SF6">
    <property type="entry name" value="SWI_SNF-RELATED MATRIX-ASSOCIATED ACTIN-DEPENDENT REGULATOR OF CHROMATIN SUBFAMILY A-LIKE PROTEIN 1"/>
    <property type="match status" value="1"/>
</dbReference>
<feature type="domain" description="Helicase C-terminal" evidence="6">
    <location>
        <begin position="688"/>
        <end position="873"/>
    </location>
</feature>
<keyword evidence="3 7" id="KW-0347">Helicase</keyword>
<dbReference type="InterPro" id="IPR049730">
    <property type="entry name" value="SNF2/RAD54-like_C"/>
</dbReference>
<dbReference type="InterPro" id="IPR057342">
    <property type="entry name" value="DEXDc_RapA"/>
</dbReference>
<dbReference type="Proteomes" id="UP000196475">
    <property type="component" value="Unassembled WGS sequence"/>
</dbReference>
<dbReference type="InterPro" id="IPR014001">
    <property type="entry name" value="Helicase_ATP-bd"/>
</dbReference>
<dbReference type="CDD" id="cd18011">
    <property type="entry name" value="DEXDc_RapA"/>
    <property type="match status" value="1"/>
</dbReference>
<dbReference type="PANTHER" id="PTHR45766">
    <property type="entry name" value="DNA ANNEALING HELICASE AND ENDONUCLEASE ZRANB3 FAMILY MEMBER"/>
    <property type="match status" value="1"/>
</dbReference>
<protein>
    <submittedName>
        <fullName evidence="7">Helicase</fullName>
    </submittedName>
</protein>
<evidence type="ECO:0000259" key="6">
    <source>
        <dbReference type="PROSITE" id="PS51194"/>
    </source>
</evidence>
<dbReference type="Pfam" id="PF00271">
    <property type="entry name" value="Helicase_C"/>
    <property type="match status" value="1"/>
</dbReference>
<sequence length="1084" mass="125575">MELINNVDHLLGDNLKTELRKGSKVSIAASCFSIYAYEALMEELNGVEEVRFVFTSPTFITDQIKKEKREFYIPRLNRERSLYGSEFEIRMKNELTLKAIARECGDWIRRKVTFKSNRTNGSMQGMIHIQNGRESVSYAPIDGFTTVDLGYERGNALSKIVHKITEAPFTQEYLNLFNQLWNDKDKLEDVTQQVLDHITTVYQENSPEFIYFVILYNIFSEFLSDLTEDIIPNEATGFKNTEIWKRLYQFQKDAVIGAINKLEKYNGCILADSVGLGKTFTALGVIKYYELRNKNVLVLCPKKLGDNWLTYKQNVTNNILYADRFRYDVLYHTDVSRESGRSNDIPLDRLNWGNYDLLVIDESHNFRNNEPKKDKETRYQKLMRKVIKSGVKTKVLMLSATPVNNRFMDLRNQLALAYEGNPEEIDSKLGTQRGINDIFRRAQAAFNQWSKLDARERTTERLLQMLDFDFFELLDSLTIARSRKHIQKYYKAEEIGEFPKRLPPKSIFWDLTDHPDVIGFREIFAELSRINLGIYAPFKYILPSRIRFYEELYDTSVRGGSGVFKQLDREGNLQILMRINLLKRLESSVESFRITLSKIIARLDQTLHQIEAFERNGEAATVGFTEIEGANLDDDDWLDDEFSIGDTIRINLADMDLIRWKEDLTDDRRILSGLLEEMRKITPEHDKKLRDLKEVIDQKIRQPINPGNRKIIIFSAFTDTVGYLYDQLAQYMLEKYGIHTAKIVGSDENKNTAGLRNDIHTLLTCFSPRSKEKHLTMPHVQGEIDLLIASDCISEGQNLQDCDFLVNYDIHWNPVRIIQRFGRIDRIGSRNKEIQLVNFWPNMTLDEYIQLKERVENRMVIMDMTATGDDNVLFQQTSDLEYRKQQLERLMKEVVDLEEMNTGVSITDLGLNDFRMDLVNYVKEHGDLDKVPNGLHAVVPADEEKGAKPGVVFVLRNVNEELNADRQNRLHPFYLVYISEEGEVLINHLEVKKTLDLLRALCRGQSSPVMEACRDFNRATKDGRKMDMYSGLLQEAIRSIIHVKEESDLDSLFSAGGTTALLNAVKGIEDFELIAFIVIRRVNA</sequence>
<dbReference type="CDD" id="cd10311">
    <property type="entry name" value="PLDc_N_DEXD_c"/>
    <property type="match status" value="1"/>
</dbReference>
<dbReference type="Pfam" id="PF00176">
    <property type="entry name" value="SNF2-rel_dom"/>
    <property type="match status" value="1"/>
</dbReference>
<comment type="caution">
    <text evidence="7">The sequence shown here is derived from an EMBL/GenBank/DDBJ whole genome shotgun (WGS) entry which is preliminary data.</text>
</comment>
<keyword evidence="2" id="KW-0378">Hydrolase</keyword>
<dbReference type="InterPro" id="IPR001650">
    <property type="entry name" value="Helicase_C-like"/>
</dbReference>
<dbReference type="InterPro" id="IPR027417">
    <property type="entry name" value="P-loop_NTPase"/>
</dbReference>
<reference evidence="8" key="1">
    <citation type="submission" date="2016-06" db="EMBL/GenBank/DDBJ databases">
        <authorList>
            <person name="Nascimento L."/>
            <person name="Pereira R.V."/>
            <person name="Martins L.F."/>
            <person name="Quaggio R.B."/>
            <person name="Silva A.M."/>
            <person name="Setubal J.C."/>
        </authorList>
    </citation>
    <scope>NUCLEOTIDE SEQUENCE [LARGE SCALE GENOMIC DNA]</scope>
</reference>
<dbReference type="SMART" id="SM00487">
    <property type="entry name" value="DEXDc"/>
    <property type="match status" value="1"/>
</dbReference>
<dbReference type="Gene3D" id="3.40.50.300">
    <property type="entry name" value="P-loop containing nucleotide triphosphate hydrolases"/>
    <property type="match status" value="1"/>
</dbReference>
<evidence type="ECO:0000313" key="8">
    <source>
        <dbReference type="Proteomes" id="UP000196475"/>
    </source>
</evidence>
<name>A0A1Y3PMH9_9BACI</name>
<proteinExistence type="predicted"/>
<dbReference type="PROSITE" id="PS51192">
    <property type="entry name" value="HELICASE_ATP_BIND_1"/>
    <property type="match status" value="1"/>
</dbReference>
<dbReference type="InterPro" id="IPR000330">
    <property type="entry name" value="SNF2_N"/>
</dbReference>
<dbReference type="InterPro" id="IPR038718">
    <property type="entry name" value="SNF2-like_sf"/>
</dbReference>
<accession>A0A1Y3PMH9</accession>
<dbReference type="Gene3D" id="3.40.50.10810">
    <property type="entry name" value="Tandem AAA-ATPase domain"/>
    <property type="match status" value="1"/>
</dbReference>
<evidence type="ECO:0000256" key="4">
    <source>
        <dbReference type="ARBA" id="ARBA00022840"/>
    </source>
</evidence>
<dbReference type="EMBL" id="LZRT01000076">
    <property type="protein sequence ID" value="OUM87337.1"/>
    <property type="molecule type" value="Genomic_DNA"/>
</dbReference>